<comment type="subcellular location">
    <subcellularLocation>
        <location evidence="1">Membrane</location>
        <topology evidence="1">Multi-pass membrane protein</topology>
    </subcellularLocation>
</comment>
<dbReference type="OrthoDB" id="268928at2759"/>
<dbReference type="GO" id="GO:0016020">
    <property type="term" value="C:membrane"/>
    <property type="evidence" value="ECO:0007669"/>
    <property type="project" value="UniProtKB-SubCell"/>
</dbReference>
<evidence type="ECO:0000256" key="3">
    <source>
        <dbReference type="ARBA" id="ARBA00022692"/>
    </source>
</evidence>
<proteinExistence type="inferred from homology"/>
<name>A0A9D4TQF1_CHLVU</name>
<keyword evidence="8" id="KW-1185">Reference proteome</keyword>
<keyword evidence="3 6" id="KW-0812">Transmembrane</keyword>
<evidence type="ECO:0000256" key="5">
    <source>
        <dbReference type="ARBA" id="ARBA00023136"/>
    </source>
</evidence>
<protein>
    <submittedName>
        <fullName evidence="7">Uncharacterized protein</fullName>
    </submittedName>
</protein>
<evidence type="ECO:0000256" key="1">
    <source>
        <dbReference type="ARBA" id="ARBA00004141"/>
    </source>
</evidence>
<keyword evidence="5 6" id="KW-0472">Membrane</keyword>
<evidence type="ECO:0000256" key="2">
    <source>
        <dbReference type="ARBA" id="ARBA00005335"/>
    </source>
</evidence>
<organism evidence="7 8">
    <name type="scientific">Chlorella vulgaris</name>
    <name type="common">Green alga</name>
    <dbReference type="NCBI Taxonomy" id="3077"/>
    <lineage>
        <taxon>Eukaryota</taxon>
        <taxon>Viridiplantae</taxon>
        <taxon>Chlorophyta</taxon>
        <taxon>core chlorophytes</taxon>
        <taxon>Trebouxiophyceae</taxon>
        <taxon>Chlorellales</taxon>
        <taxon>Chlorellaceae</taxon>
        <taxon>Chlorella clade</taxon>
        <taxon>Chlorella</taxon>
    </lineage>
</organism>
<reference evidence="7" key="1">
    <citation type="journal article" date="2019" name="Plant J.">
        <title>Chlorella vulgaris genome assembly and annotation reveals the molecular basis for metabolic acclimation to high light conditions.</title>
        <authorList>
            <person name="Cecchin M."/>
            <person name="Marcolungo L."/>
            <person name="Rossato M."/>
            <person name="Girolomoni L."/>
            <person name="Cosentino E."/>
            <person name="Cuine S."/>
            <person name="Li-Beisson Y."/>
            <person name="Delledonne M."/>
            <person name="Ballottari M."/>
        </authorList>
    </citation>
    <scope>NUCLEOTIDE SEQUENCE</scope>
    <source>
        <strain evidence="7">211/11P</strain>
    </source>
</reference>
<dbReference type="AlphaFoldDB" id="A0A9D4TQF1"/>
<reference evidence="7" key="2">
    <citation type="submission" date="2020-11" db="EMBL/GenBank/DDBJ databases">
        <authorList>
            <person name="Cecchin M."/>
            <person name="Marcolungo L."/>
            <person name="Rossato M."/>
            <person name="Girolomoni L."/>
            <person name="Cosentino E."/>
            <person name="Cuine S."/>
            <person name="Li-Beisson Y."/>
            <person name="Delledonne M."/>
            <person name="Ballottari M."/>
        </authorList>
    </citation>
    <scope>NUCLEOTIDE SEQUENCE</scope>
    <source>
        <strain evidence="7">211/11P</strain>
        <tissue evidence="7">Whole cell</tissue>
    </source>
</reference>
<evidence type="ECO:0000256" key="4">
    <source>
        <dbReference type="ARBA" id="ARBA00022989"/>
    </source>
</evidence>
<sequence length="152" mass="16463">MQGTLEMIVSPALMDWWRDSGRRWGPSIAGALFGAGWWCWVDTVATSSSHIPFSQYLPGLIATFALVMINSVRRDELLSYDPYDEGTFCRSRFWLLVAYAVSLGAIGGSVLVMLHNGGAVASILQVAFILGSALVLFTSRSEGEGGASYDAF</sequence>
<dbReference type="Proteomes" id="UP001055712">
    <property type="component" value="Unassembled WGS sequence"/>
</dbReference>
<evidence type="ECO:0000313" key="7">
    <source>
        <dbReference type="EMBL" id="KAI3431639.1"/>
    </source>
</evidence>
<feature type="transmembrane region" description="Helical" evidence="6">
    <location>
        <begin position="119"/>
        <end position="137"/>
    </location>
</feature>
<dbReference type="Pfam" id="PF05255">
    <property type="entry name" value="UPF0220"/>
    <property type="match status" value="1"/>
</dbReference>
<feature type="transmembrane region" description="Helical" evidence="6">
    <location>
        <begin position="93"/>
        <end position="113"/>
    </location>
</feature>
<accession>A0A9D4TQF1</accession>
<evidence type="ECO:0000256" key="6">
    <source>
        <dbReference type="SAM" id="Phobius"/>
    </source>
</evidence>
<dbReference type="InterPro" id="IPR007919">
    <property type="entry name" value="UPF0220"/>
</dbReference>
<feature type="transmembrane region" description="Helical" evidence="6">
    <location>
        <begin position="53"/>
        <end position="72"/>
    </location>
</feature>
<comment type="similarity">
    <text evidence="2">Belongs to the UPF0220 family.</text>
</comment>
<gene>
    <name evidence="7" type="ORF">D9Q98_004686</name>
</gene>
<dbReference type="EMBL" id="SIDB01000006">
    <property type="protein sequence ID" value="KAI3431639.1"/>
    <property type="molecule type" value="Genomic_DNA"/>
</dbReference>
<comment type="caution">
    <text evidence="7">The sequence shown here is derived from an EMBL/GenBank/DDBJ whole genome shotgun (WGS) entry which is preliminary data.</text>
</comment>
<dbReference type="PANTHER" id="PTHR13180">
    <property type="entry name" value="SMALL MEMBRANE PROTEIN-RELATED"/>
    <property type="match status" value="1"/>
</dbReference>
<keyword evidence="4 6" id="KW-1133">Transmembrane helix</keyword>
<evidence type="ECO:0000313" key="8">
    <source>
        <dbReference type="Proteomes" id="UP001055712"/>
    </source>
</evidence>
<feature type="transmembrane region" description="Helical" evidence="6">
    <location>
        <begin position="24"/>
        <end position="41"/>
    </location>
</feature>